<dbReference type="EMBL" id="JBCEZU010000067">
    <property type="protein sequence ID" value="KAK9533454.1"/>
    <property type="molecule type" value="Genomic_DNA"/>
</dbReference>
<keyword evidence="2" id="KW-1185">Reference proteome</keyword>
<dbReference type="Proteomes" id="UP001488805">
    <property type="component" value="Unassembled WGS sequence"/>
</dbReference>
<dbReference type="AlphaFoldDB" id="A0AAW1FIJ5"/>
<accession>A0AAW1FIJ5</accession>
<evidence type="ECO:0000313" key="1">
    <source>
        <dbReference type="EMBL" id="KAK9533454.1"/>
    </source>
</evidence>
<comment type="caution">
    <text evidence="1">The sequence shown here is derived from an EMBL/GenBank/DDBJ whole genome shotgun (WGS) entry which is preliminary data.</text>
</comment>
<sequence length="77" mass="8660">MYTGLPRARPVSEKDLRMLKGPRHGKRRADLTGGSQELTVCLGPSANPVSHFADYAHFPRPRWRYSTGRVDREAGSH</sequence>
<evidence type="ECO:0000313" key="2">
    <source>
        <dbReference type="Proteomes" id="UP001488805"/>
    </source>
</evidence>
<proteinExistence type="predicted"/>
<reference evidence="1 2" key="1">
    <citation type="journal article" date="2024" name="Genome Biol. Evol.">
        <title>Chromosome-level genome assembly of the viviparous eelpout Zoarces viviparus.</title>
        <authorList>
            <person name="Fuhrmann N."/>
            <person name="Brasseur M.V."/>
            <person name="Bakowski C.E."/>
            <person name="Podsiadlowski L."/>
            <person name="Prost S."/>
            <person name="Krehenwinkel H."/>
            <person name="Mayer C."/>
        </authorList>
    </citation>
    <scope>NUCLEOTIDE SEQUENCE [LARGE SCALE GENOMIC DNA]</scope>
    <source>
        <strain evidence="1">NO-MEL_2022_Ind0_liver</strain>
    </source>
</reference>
<gene>
    <name evidence="1" type="ORF">VZT92_008571</name>
</gene>
<protein>
    <submittedName>
        <fullName evidence="1">Uncharacterized protein</fullName>
    </submittedName>
</protein>
<organism evidence="1 2">
    <name type="scientific">Zoarces viviparus</name>
    <name type="common">Viviparous eelpout</name>
    <name type="synonym">Blennius viviparus</name>
    <dbReference type="NCBI Taxonomy" id="48416"/>
    <lineage>
        <taxon>Eukaryota</taxon>
        <taxon>Metazoa</taxon>
        <taxon>Chordata</taxon>
        <taxon>Craniata</taxon>
        <taxon>Vertebrata</taxon>
        <taxon>Euteleostomi</taxon>
        <taxon>Actinopterygii</taxon>
        <taxon>Neopterygii</taxon>
        <taxon>Teleostei</taxon>
        <taxon>Neoteleostei</taxon>
        <taxon>Acanthomorphata</taxon>
        <taxon>Eupercaria</taxon>
        <taxon>Perciformes</taxon>
        <taxon>Cottioidei</taxon>
        <taxon>Zoarcales</taxon>
        <taxon>Zoarcidae</taxon>
        <taxon>Zoarcinae</taxon>
        <taxon>Zoarces</taxon>
    </lineage>
</organism>
<name>A0AAW1FIJ5_ZOAVI</name>